<evidence type="ECO:0000313" key="2">
    <source>
        <dbReference type="Proteomes" id="UP000663859"/>
    </source>
</evidence>
<sequence>MHFGFGYRKTVLGAQSRSIVVVDPNEMTDDIVRELNEEIVSSCAGFTEKKSAQASVPRRRSEAMDE</sequence>
<dbReference type="EMBL" id="CAJNOB010000048">
    <property type="protein sequence ID" value="CAF0703232.1"/>
    <property type="molecule type" value="Genomic_DNA"/>
</dbReference>
<reference evidence="1" key="1">
    <citation type="submission" date="2021-02" db="EMBL/GenBank/DDBJ databases">
        <authorList>
            <person name="Cremers G."/>
            <person name="Picone N."/>
        </authorList>
    </citation>
    <scope>NUCLEOTIDE SEQUENCE</scope>
    <source>
        <strain evidence="1">PQ17</strain>
    </source>
</reference>
<evidence type="ECO:0000313" key="1">
    <source>
        <dbReference type="EMBL" id="CAF0703232.1"/>
    </source>
</evidence>
<organism evidence="1 2">
    <name type="scientific">Candidatus Methylacidithermus pantelleriae</name>
    <dbReference type="NCBI Taxonomy" id="2744239"/>
    <lineage>
        <taxon>Bacteria</taxon>
        <taxon>Pseudomonadati</taxon>
        <taxon>Verrucomicrobiota</taxon>
        <taxon>Methylacidiphilae</taxon>
        <taxon>Methylacidiphilales</taxon>
        <taxon>Methylacidiphilaceae</taxon>
        <taxon>Candidatus Methylacidithermus</taxon>
    </lineage>
</organism>
<protein>
    <submittedName>
        <fullName evidence="1">Uncharacterized protein</fullName>
    </submittedName>
</protein>
<gene>
    <name evidence="1" type="ORF">MPNT_520008</name>
</gene>
<accession>A0A8J2BV49</accession>
<comment type="caution">
    <text evidence="1">The sequence shown here is derived from an EMBL/GenBank/DDBJ whole genome shotgun (WGS) entry which is preliminary data.</text>
</comment>
<dbReference type="AlphaFoldDB" id="A0A8J2BV49"/>
<dbReference type="Proteomes" id="UP000663859">
    <property type="component" value="Unassembled WGS sequence"/>
</dbReference>
<keyword evidence="2" id="KW-1185">Reference proteome</keyword>
<name>A0A8J2BV49_9BACT</name>
<dbReference type="RefSeq" id="WP_214096458.1">
    <property type="nucleotide sequence ID" value="NZ_CAJNOB010000048.1"/>
</dbReference>
<proteinExistence type="predicted"/>